<reference evidence="1 2" key="1">
    <citation type="submission" date="2018-12" db="EMBL/GenBank/DDBJ databases">
        <title>Dyella dinghuensis sp. nov. DHOA06 and Dyella choica sp. nov. 4M-K27, isolated from forest soil.</title>
        <authorList>
            <person name="Qiu L.-H."/>
            <person name="Gao Z.-H."/>
        </authorList>
    </citation>
    <scope>NUCLEOTIDE SEQUENCE [LARGE SCALE GENOMIC DNA]</scope>
    <source>
        <strain evidence="1 2">4M-K27</strain>
    </source>
</reference>
<organism evidence="1 2">
    <name type="scientific">Dyella choica</name>
    <dbReference type="NCBI Taxonomy" id="1927959"/>
    <lineage>
        <taxon>Bacteria</taxon>
        <taxon>Pseudomonadati</taxon>
        <taxon>Pseudomonadota</taxon>
        <taxon>Gammaproteobacteria</taxon>
        <taxon>Lysobacterales</taxon>
        <taxon>Rhodanobacteraceae</taxon>
        <taxon>Dyella</taxon>
    </lineage>
</organism>
<gene>
    <name evidence="1" type="ORF">EKH80_04355</name>
</gene>
<protein>
    <submittedName>
        <fullName evidence="1">Uncharacterized protein</fullName>
    </submittedName>
</protein>
<dbReference type="AlphaFoldDB" id="A0A432MA12"/>
<evidence type="ECO:0000313" key="2">
    <source>
        <dbReference type="Proteomes" id="UP000274358"/>
    </source>
</evidence>
<evidence type="ECO:0000313" key="1">
    <source>
        <dbReference type="EMBL" id="RUL79036.1"/>
    </source>
</evidence>
<proteinExistence type="predicted"/>
<keyword evidence="2" id="KW-1185">Reference proteome</keyword>
<name>A0A432MA12_9GAMM</name>
<sequence length="88" mass="9977">MSSLRQFEETNSAGWSILVSDKPYFDSGAEFQRTDKGRRVDLGTPRGKALFDLAMYAMNMAYKVDVIDNNGTRCDDFDELDVKRQPSS</sequence>
<dbReference type="Proteomes" id="UP000274358">
    <property type="component" value="Unassembled WGS sequence"/>
</dbReference>
<dbReference type="EMBL" id="RYYV01000002">
    <property type="protein sequence ID" value="RUL79036.1"/>
    <property type="molecule type" value="Genomic_DNA"/>
</dbReference>
<comment type="caution">
    <text evidence="1">The sequence shown here is derived from an EMBL/GenBank/DDBJ whole genome shotgun (WGS) entry which is preliminary data.</text>
</comment>
<accession>A0A432MA12</accession>
<dbReference type="RefSeq" id="WP_126683493.1">
    <property type="nucleotide sequence ID" value="NZ_RYYV01000002.1"/>
</dbReference>